<dbReference type="GO" id="GO:0003677">
    <property type="term" value="F:DNA binding"/>
    <property type="evidence" value="ECO:0007669"/>
    <property type="project" value="InterPro"/>
</dbReference>
<dbReference type="CDD" id="cd00093">
    <property type="entry name" value="HTH_XRE"/>
    <property type="match status" value="1"/>
</dbReference>
<evidence type="ECO:0000313" key="2">
    <source>
        <dbReference type="EMBL" id="GHD17320.1"/>
    </source>
</evidence>
<dbReference type="InterPro" id="IPR010982">
    <property type="entry name" value="Lambda_DNA-bd_dom_sf"/>
</dbReference>
<dbReference type="SUPFAM" id="SSF47413">
    <property type="entry name" value="lambda repressor-like DNA-binding domains"/>
    <property type="match status" value="1"/>
</dbReference>
<dbReference type="Gene3D" id="1.10.260.40">
    <property type="entry name" value="lambda repressor-like DNA-binding domains"/>
    <property type="match status" value="1"/>
</dbReference>
<accession>A0A8J3DXV1</accession>
<dbReference type="Proteomes" id="UP000630142">
    <property type="component" value="Unassembled WGS sequence"/>
</dbReference>
<reference evidence="2" key="1">
    <citation type="journal article" date="2014" name="Int. J. Syst. Evol. Microbiol.">
        <title>Complete genome sequence of Corynebacterium casei LMG S-19264T (=DSM 44701T), isolated from a smear-ripened cheese.</title>
        <authorList>
            <consortium name="US DOE Joint Genome Institute (JGI-PGF)"/>
            <person name="Walter F."/>
            <person name="Albersmeier A."/>
            <person name="Kalinowski J."/>
            <person name="Ruckert C."/>
        </authorList>
    </citation>
    <scope>NUCLEOTIDE SEQUENCE</scope>
    <source>
        <strain evidence="2">KCTC 42249</strain>
    </source>
</reference>
<evidence type="ECO:0000313" key="3">
    <source>
        <dbReference type="Proteomes" id="UP000630142"/>
    </source>
</evidence>
<organism evidence="2 3">
    <name type="scientific">Tianweitania populi</name>
    <dbReference type="NCBI Taxonomy" id="1607949"/>
    <lineage>
        <taxon>Bacteria</taxon>
        <taxon>Pseudomonadati</taxon>
        <taxon>Pseudomonadota</taxon>
        <taxon>Alphaproteobacteria</taxon>
        <taxon>Hyphomicrobiales</taxon>
        <taxon>Phyllobacteriaceae</taxon>
        <taxon>Tianweitania</taxon>
    </lineage>
</organism>
<dbReference type="InterPro" id="IPR001387">
    <property type="entry name" value="Cro/C1-type_HTH"/>
</dbReference>
<sequence length="125" mass="13733">MTPFGAKLRQLRQARGVEQKAMAAALGVSASYLSALEHGRRGKPTWAMIQKIIGYFNVIWDEAEDLQRLAEISDPRVVVDTVNLAPEATALANRLAERIRHLSPEQIAAMQAVIDQPAKAASKQE</sequence>
<reference evidence="2" key="2">
    <citation type="submission" date="2020-09" db="EMBL/GenBank/DDBJ databases">
        <authorList>
            <person name="Sun Q."/>
            <person name="Kim S."/>
        </authorList>
    </citation>
    <scope>NUCLEOTIDE SEQUENCE</scope>
    <source>
        <strain evidence="2">KCTC 42249</strain>
    </source>
</reference>
<name>A0A8J3DXV1_9HYPH</name>
<protein>
    <submittedName>
        <fullName evidence="2">Transcriptional regulator</fullName>
    </submittedName>
</protein>
<feature type="domain" description="HTH cro/C1-type" evidence="1">
    <location>
        <begin position="8"/>
        <end position="66"/>
    </location>
</feature>
<comment type="caution">
    <text evidence="2">The sequence shown here is derived from an EMBL/GenBank/DDBJ whole genome shotgun (WGS) entry which is preliminary data.</text>
</comment>
<dbReference type="EMBL" id="BMZQ01000002">
    <property type="protein sequence ID" value="GHD17320.1"/>
    <property type="molecule type" value="Genomic_DNA"/>
</dbReference>
<dbReference type="PROSITE" id="PS50943">
    <property type="entry name" value="HTH_CROC1"/>
    <property type="match status" value="1"/>
</dbReference>
<proteinExistence type="predicted"/>
<gene>
    <name evidence="2" type="ORF">GCM10016234_26350</name>
</gene>
<keyword evidence="3" id="KW-1185">Reference proteome</keyword>
<dbReference type="SMART" id="SM00530">
    <property type="entry name" value="HTH_XRE"/>
    <property type="match status" value="1"/>
</dbReference>
<evidence type="ECO:0000259" key="1">
    <source>
        <dbReference type="PROSITE" id="PS50943"/>
    </source>
</evidence>
<dbReference type="AlphaFoldDB" id="A0A8J3DXV1"/>
<dbReference type="Pfam" id="PF13560">
    <property type="entry name" value="HTH_31"/>
    <property type="match status" value="1"/>
</dbReference>
<dbReference type="RefSeq" id="WP_189504545.1">
    <property type="nucleotide sequence ID" value="NZ_BMZQ01000002.1"/>
</dbReference>